<protein>
    <submittedName>
        <fullName evidence="1">Uncharacterized protein</fullName>
    </submittedName>
</protein>
<dbReference type="EMBL" id="CAJNOJ010000061">
    <property type="protein sequence ID" value="CAF1000884.1"/>
    <property type="molecule type" value="Genomic_DNA"/>
</dbReference>
<evidence type="ECO:0000313" key="1">
    <source>
        <dbReference type="EMBL" id="CAF1000884.1"/>
    </source>
</evidence>
<proteinExistence type="predicted"/>
<dbReference type="Proteomes" id="UP000663852">
    <property type="component" value="Unassembled WGS sequence"/>
</dbReference>
<gene>
    <name evidence="1" type="ORF">EDS130_LOCUS14883</name>
</gene>
<evidence type="ECO:0000313" key="2">
    <source>
        <dbReference type="Proteomes" id="UP000663852"/>
    </source>
</evidence>
<comment type="caution">
    <text evidence="1">The sequence shown here is derived from an EMBL/GenBank/DDBJ whole genome shotgun (WGS) entry which is preliminary data.</text>
</comment>
<sequence length="66" mass="7760">MDAILVTWLLIHIFSIDYRRRMCSMNWTILGKLLNCCENLTINFGRFVLFTNELFVSFLSVVSPDK</sequence>
<organism evidence="1 2">
    <name type="scientific">Adineta ricciae</name>
    <name type="common">Rotifer</name>
    <dbReference type="NCBI Taxonomy" id="249248"/>
    <lineage>
        <taxon>Eukaryota</taxon>
        <taxon>Metazoa</taxon>
        <taxon>Spiralia</taxon>
        <taxon>Gnathifera</taxon>
        <taxon>Rotifera</taxon>
        <taxon>Eurotatoria</taxon>
        <taxon>Bdelloidea</taxon>
        <taxon>Adinetida</taxon>
        <taxon>Adinetidae</taxon>
        <taxon>Adineta</taxon>
    </lineage>
</organism>
<dbReference type="AlphaFoldDB" id="A0A814GU59"/>
<name>A0A814GU59_ADIRI</name>
<accession>A0A814GU59</accession>
<reference evidence="1" key="1">
    <citation type="submission" date="2021-02" db="EMBL/GenBank/DDBJ databases">
        <authorList>
            <person name="Nowell W R."/>
        </authorList>
    </citation>
    <scope>NUCLEOTIDE SEQUENCE</scope>
</reference>